<sequence length="49" mass="5872">MHQDYEFTDLQGKEPLVQEIRRLEEKIEQSLGEKVNLIAYSEKKEEPDH</sequence>
<name>A0A9X2BSG0_9BACL</name>
<accession>A0A9X2BSG0</accession>
<organism evidence="1 2">
    <name type="scientific">Paenibacillus mellifer</name>
    <dbReference type="NCBI Taxonomy" id="2937794"/>
    <lineage>
        <taxon>Bacteria</taxon>
        <taxon>Bacillati</taxon>
        <taxon>Bacillota</taxon>
        <taxon>Bacilli</taxon>
        <taxon>Bacillales</taxon>
        <taxon>Paenibacillaceae</taxon>
        <taxon>Paenibacillus</taxon>
    </lineage>
</organism>
<dbReference type="AlphaFoldDB" id="A0A9X2BSG0"/>
<proteinExistence type="predicted"/>
<evidence type="ECO:0000313" key="2">
    <source>
        <dbReference type="Proteomes" id="UP001139534"/>
    </source>
</evidence>
<evidence type="ECO:0000313" key="1">
    <source>
        <dbReference type="EMBL" id="MCK8488360.1"/>
    </source>
</evidence>
<comment type="caution">
    <text evidence="1">The sequence shown here is derived from an EMBL/GenBank/DDBJ whole genome shotgun (WGS) entry which is preliminary data.</text>
</comment>
<dbReference type="Proteomes" id="UP001139534">
    <property type="component" value="Unassembled WGS sequence"/>
</dbReference>
<reference evidence="1" key="1">
    <citation type="submission" date="2022-04" db="EMBL/GenBank/DDBJ databases">
        <authorList>
            <person name="Seo M.-J."/>
        </authorList>
    </citation>
    <scope>NUCLEOTIDE SEQUENCE</scope>
    <source>
        <strain evidence="1">MBLB2552</strain>
    </source>
</reference>
<gene>
    <name evidence="1" type="ORF">M0651_14380</name>
</gene>
<protein>
    <submittedName>
        <fullName evidence="1">Uncharacterized protein</fullName>
    </submittedName>
</protein>
<dbReference type="EMBL" id="JALPRK010000012">
    <property type="protein sequence ID" value="MCK8488360.1"/>
    <property type="molecule type" value="Genomic_DNA"/>
</dbReference>
<dbReference type="RefSeq" id="WP_248552435.1">
    <property type="nucleotide sequence ID" value="NZ_JALPRK010000012.1"/>
</dbReference>
<keyword evidence="2" id="KW-1185">Reference proteome</keyword>